<dbReference type="InterPro" id="IPR011990">
    <property type="entry name" value="TPR-like_helical_dom_sf"/>
</dbReference>
<evidence type="ECO:0000259" key="11">
    <source>
        <dbReference type="PROSITE" id="PS50109"/>
    </source>
</evidence>
<dbReference type="Pfam" id="PF13181">
    <property type="entry name" value="TPR_8"/>
    <property type="match status" value="1"/>
</dbReference>
<keyword evidence="5" id="KW-0418">Kinase</keyword>
<dbReference type="GO" id="GO:0030295">
    <property type="term" value="F:protein kinase activator activity"/>
    <property type="evidence" value="ECO:0007669"/>
    <property type="project" value="TreeGrafter"/>
</dbReference>
<evidence type="ECO:0000256" key="10">
    <source>
        <dbReference type="SAM" id="Phobius"/>
    </source>
</evidence>
<keyword evidence="4" id="KW-0547">Nucleotide-binding</keyword>
<evidence type="ECO:0000313" key="13">
    <source>
        <dbReference type="Proteomes" id="UP001143545"/>
    </source>
</evidence>
<feature type="transmembrane region" description="Helical" evidence="10">
    <location>
        <begin position="339"/>
        <end position="356"/>
    </location>
</feature>
<keyword evidence="10" id="KW-0472">Membrane</keyword>
<dbReference type="AlphaFoldDB" id="A0A9W6B3T2"/>
<keyword evidence="3" id="KW-0808">Transferase</keyword>
<dbReference type="GO" id="GO:0007234">
    <property type="term" value="P:osmosensory signaling via phosphorelay pathway"/>
    <property type="evidence" value="ECO:0007669"/>
    <property type="project" value="TreeGrafter"/>
</dbReference>
<reference evidence="12" key="1">
    <citation type="submission" date="2022-07" db="EMBL/GenBank/DDBJ databases">
        <title>Taxonomy of Novel Oxalotrophic and Methylotrophic Bacteria.</title>
        <authorList>
            <person name="Sahin N."/>
            <person name="Tani A."/>
        </authorList>
    </citation>
    <scope>NUCLEOTIDE SEQUENCE</scope>
    <source>
        <strain evidence="12">AM327</strain>
    </source>
</reference>
<dbReference type="Pfam" id="PF00512">
    <property type="entry name" value="HisKA"/>
    <property type="match status" value="1"/>
</dbReference>
<dbReference type="EMBL" id="BRVP01000006">
    <property type="protein sequence ID" value="GLB52156.1"/>
    <property type="molecule type" value="Genomic_DNA"/>
</dbReference>
<dbReference type="InterPro" id="IPR003661">
    <property type="entry name" value="HisK_dim/P_dom"/>
</dbReference>
<protein>
    <recommendedName>
        <fullName evidence="2">histidine kinase</fullName>
        <ecNumber evidence="2">2.7.13.3</ecNumber>
    </recommendedName>
</protein>
<evidence type="ECO:0000256" key="6">
    <source>
        <dbReference type="ARBA" id="ARBA00022840"/>
    </source>
</evidence>
<gene>
    <name evidence="12" type="ORF">NBRC110019_11950</name>
</gene>
<dbReference type="InterPro" id="IPR019734">
    <property type="entry name" value="TPR_rpt"/>
</dbReference>
<name>A0A9W6B3T2_9FLAO</name>
<keyword evidence="10" id="KW-0812">Transmembrane</keyword>
<evidence type="ECO:0000256" key="5">
    <source>
        <dbReference type="ARBA" id="ARBA00022777"/>
    </source>
</evidence>
<dbReference type="InterPro" id="IPR036890">
    <property type="entry name" value="HATPase_C_sf"/>
</dbReference>
<dbReference type="SUPFAM" id="SSF47384">
    <property type="entry name" value="Homodimeric domain of signal transducing histidine kinase"/>
    <property type="match status" value="1"/>
</dbReference>
<dbReference type="Pfam" id="PF02518">
    <property type="entry name" value="HATPase_c"/>
    <property type="match status" value="1"/>
</dbReference>
<evidence type="ECO:0000256" key="4">
    <source>
        <dbReference type="ARBA" id="ARBA00022741"/>
    </source>
</evidence>
<dbReference type="EC" id="2.7.13.3" evidence="2"/>
<sequence>MLVLLILFPLILLGQQRHVSIDSARIYLNLAQELSVNNTTKALEYIQKTERLIASDDYTTTDKYLEADLLITKSRVYYVNGDYTFVYENMLKAYNLSSSINYYSGMAKSLNGQGIVLQAIENHEEAIADFKKSIEYFNKEVFDPYILAVYVNIAISLIEHKKYEEARNYLAMVIDADYERTNNYYQHLALNKLGYIYKKEKKYQLALEYFSKVLTDKIEPNIWEKAYANNEIASCYLALGKIDVALGYAKKGLQYAKAVGAKWDMERSYYVMYKVYSKLNNTKEALSYYELSAAYKDSLFSQIRLHQIDLMKLRKDEKERSILIAENEMKDAKIKRDNILLISIVGIAVFLLLLLLQHRKRIKREARLYEEIKLQSAEVEAQNETIQNHNKILVKHNQAKDRLISVFSHDLRSPISSMEQLLELMVQGHFSEEEVKDLMEELLIQVRSTSFMLNDLLKWAKLQLDGLEVNPVKVDLIEKVKRTLNSFYLNIKRKNILIENNRKGNNVLLIYADDAHVNIILHNMLANAIKYTDVKKSIKITYETAETGTTLSIFNEGVVISDTRIAEILNTNKALNSEKGTSLERGEGIGLLLIKRFVTINDCTLDIKAHPSKGTEFLVTFPKFKS</sequence>
<keyword evidence="6" id="KW-0067">ATP-binding</keyword>
<feature type="repeat" description="TPR" evidence="8">
    <location>
        <begin position="187"/>
        <end position="220"/>
    </location>
</feature>
<dbReference type="Pfam" id="PF13424">
    <property type="entry name" value="TPR_12"/>
    <property type="match status" value="1"/>
</dbReference>
<evidence type="ECO:0000256" key="2">
    <source>
        <dbReference type="ARBA" id="ARBA00012438"/>
    </source>
</evidence>
<keyword evidence="10" id="KW-1133">Transmembrane helix</keyword>
<evidence type="ECO:0000313" key="12">
    <source>
        <dbReference type="EMBL" id="GLB52156.1"/>
    </source>
</evidence>
<keyword evidence="8" id="KW-0802">TPR repeat</keyword>
<keyword evidence="9" id="KW-0175">Coiled coil</keyword>
<dbReference type="SMART" id="SM00028">
    <property type="entry name" value="TPR"/>
    <property type="match status" value="5"/>
</dbReference>
<comment type="catalytic activity">
    <reaction evidence="1">
        <text>ATP + protein L-histidine = ADP + protein N-phospho-L-histidine.</text>
        <dbReference type="EC" id="2.7.13.3"/>
    </reaction>
</comment>
<evidence type="ECO:0000256" key="1">
    <source>
        <dbReference type="ARBA" id="ARBA00000085"/>
    </source>
</evidence>
<dbReference type="SMART" id="SM00387">
    <property type="entry name" value="HATPase_c"/>
    <property type="match status" value="1"/>
</dbReference>
<dbReference type="Gene3D" id="3.30.565.10">
    <property type="entry name" value="Histidine kinase-like ATPase, C-terminal domain"/>
    <property type="match status" value="1"/>
</dbReference>
<dbReference type="Gene3D" id="1.10.287.130">
    <property type="match status" value="1"/>
</dbReference>
<keyword evidence="7" id="KW-0902">Two-component regulatory system</keyword>
<dbReference type="SUPFAM" id="SSF55874">
    <property type="entry name" value="ATPase domain of HSP90 chaperone/DNA topoisomerase II/histidine kinase"/>
    <property type="match status" value="1"/>
</dbReference>
<evidence type="ECO:0000256" key="9">
    <source>
        <dbReference type="SAM" id="Coils"/>
    </source>
</evidence>
<evidence type="ECO:0000256" key="8">
    <source>
        <dbReference type="PROSITE-ProRule" id="PRU00339"/>
    </source>
</evidence>
<feature type="coiled-coil region" evidence="9">
    <location>
        <begin position="308"/>
        <end position="335"/>
    </location>
</feature>
<evidence type="ECO:0000256" key="7">
    <source>
        <dbReference type="ARBA" id="ARBA00023012"/>
    </source>
</evidence>
<dbReference type="GO" id="GO:0000155">
    <property type="term" value="F:phosphorelay sensor kinase activity"/>
    <property type="evidence" value="ECO:0007669"/>
    <property type="project" value="InterPro"/>
</dbReference>
<feature type="domain" description="Histidine kinase" evidence="11">
    <location>
        <begin position="406"/>
        <end position="625"/>
    </location>
</feature>
<dbReference type="CDD" id="cd00082">
    <property type="entry name" value="HisKA"/>
    <property type="match status" value="1"/>
</dbReference>
<dbReference type="InterPro" id="IPR036097">
    <property type="entry name" value="HisK_dim/P_sf"/>
</dbReference>
<evidence type="ECO:0000256" key="3">
    <source>
        <dbReference type="ARBA" id="ARBA00022679"/>
    </source>
</evidence>
<organism evidence="12 13">
    <name type="scientific">Neptunitalea chrysea</name>
    <dbReference type="NCBI Taxonomy" id="1647581"/>
    <lineage>
        <taxon>Bacteria</taxon>
        <taxon>Pseudomonadati</taxon>
        <taxon>Bacteroidota</taxon>
        <taxon>Flavobacteriia</taxon>
        <taxon>Flavobacteriales</taxon>
        <taxon>Flavobacteriaceae</taxon>
        <taxon>Neptunitalea</taxon>
    </lineage>
</organism>
<dbReference type="SMART" id="SM00388">
    <property type="entry name" value="HisKA"/>
    <property type="match status" value="1"/>
</dbReference>
<dbReference type="Gene3D" id="1.25.40.10">
    <property type="entry name" value="Tetratricopeptide repeat domain"/>
    <property type="match status" value="2"/>
</dbReference>
<dbReference type="SUPFAM" id="SSF48452">
    <property type="entry name" value="TPR-like"/>
    <property type="match status" value="1"/>
</dbReference>
<proteinExistence type="predicted"/>
<dbReference type="InterPro" id="IPR005467">
    <property type="entry name" value="His_kinase_dom"/>
</dbReference>
<dbReference type="PANTHER" id="PTHR42878:SF7">
    <property type="entry name" value="SENSOR HISTIDINE KINASE GLRK"/>
    <property type="match status" value="1"/>
</dbReference>
<dbReference type="PROSITE" id="PS50109">
    <property type="entry name" value="HIS_KIN"/>
    <property type="match status" value="1"/>
</dbReference>
<dbReference type="Proteomes" id="UP001143545">
    <property type="component" value="Unassembled WGS sequence"/>
</dbReference>
<dbReference type="GO" id="GO:0000156">
    <property type="term" value="F:phosphorelay response regulator activity"/>
    <property type="evidence" value="ECO:0007669"/>
    <property type="project" value="TreeGrafter"/>
</dbReference>
<dbReference type="GO" id="GO:0005524">
    <property type="term" value="F:ATP binding"/>
    <property type="evidence" value="ECO:0007669"/>
    <property type="project" value="UniProtKB-KW"/>
</dbReference>
<comment type="caution">
    <text evidence="12">The sequence shown here is derived from an EMBL/GenBank/DDBJ whole genome shotgun (WGS) entry which is preliminary data.</text>
</comment>
<dbReference type="InterPro" id="IPR003594">
    <property type="entry name" value="HATPase_dom"/>
</dbReference>
<dbReference type="PROSITE" id="PS50005">
    <property type="entry name" value="TPR"/>
    <property type="match status" value="1"/>
</dbReference>
<accession>A0A9W6B3T2</accession>
<keyword evidence="13" id="KW-1185">Reference proteome</keyword>
<dbReference type="PANTHER" id="PTHR42878">
    <property type="entry name" value="TWO-COMPONENT HISTIDINE KINASE"/>
    <property type="match status" value="1"/>
</dbReference>
<dbReference type="InterPro" id="IPR050351">
    <property type="entry name" value="BphY/WalK/GraS-like"/>
</dbReference>